<dbReference type="InterPro" id="IPR013216">
    <property type="entry name" value="Methyltransf_11"/>
</dbReference>
<keyword evidence="3" id="KW-1185">Reference proteome</keyword>
<evidence type="ECO:0000313" key="3">
    <source>
        <dbReference type="Proteomes" id="UP000092952"/>
    </source>
</evidence>
<dbReference type="CDD" id="cd02440">
    <property type="entry name" value="AdoMet_MTases"/>
    <property type="match status" value="1"/>
</dbReference>
<dbReference type="STRING" id="1810504.PG2T_05095"/>
<accession>A0A1B1YXR6</accession>
<dbReference type="Proteomes" id="UP000092952">
    <property type="component" value="Chromosome"/>
</dbReference>
<dbReference type="RefSeq" id="WP_068807767.1">
    <property type="nucleotide sequence ID" value="NZ_CP014671.1"/>
</dbReference>
<evidence type="ECO:0000313" key="2">
    <source>
        <dbReference type="EMBL" id="ANX05497.1"/>
    </source>
</evidence>
<dbReference type="InParanoid" id="A0A1B1YXR6"/>
<sequence length="259" mass="28867">MQPATARARGDPELLGANRGFYDPLWRDARLVAPERFNTWPLVQSLLDRSPRRLEVAPGLRPRLPIAGTQFVDISAPALARLRERGGRATQGNITALPFPDGAFDLVCALDIVEHVDDDDGALSELSRVAAPGAALLLSVPLHPAQWTAFDDFVGHRRRYEPQRLRSKLAEHGFAVDQSAVYGMQPKSSRLLDLGMWHLVHRRQRAMWWYNHVFMPLGVRFQKKLVLVPGLIDDPNVAEIILVCRKTGTAATPQPASRP</sequence>
<dbReference type="GO" id="GO:0032259">
    <property type="term" value="P:methylation"/>
    <property type="evidence" value="ECO:0007669"/>
    <property type="project" value="UniProtKB-KW"/>
</dbReference>
<protein>
    <submittedName>
        <fullName evidence="2">Methyltransferase type 11</fullName>
    </submittedName>
</protein>
<dbReference type="GO" id="GO:0008757">
    <property type="term" value="F:S-adenosylmethionine-dependent methyltransferase activity"/>
    <property type="evidence" value="ECO:0007669"/>
    <property type="project" value="InterPro"/>
</dbReference>
<dbReference type="KEGG" id="gbi:PG2T_05095"/>
<dbReference type="SUPFAM" id="SSF53335">
    <property type="entry name" value="S-adenosyl-L-methionine-dependent methyltransferases"/>
    <property type="match status" value="1"/>
</dbReference>
<dbReference type="Pfam" id="PF08241">
    <property type="entry name" value="Methyltransf_11"/>
    <property type="match status" value="1"/>
</dbReference>
<evidence type="ECO:0000259" key="1">
    <source>
        <dbReference type="Pfam" id="PF08241"/>
    </source>
</evidence>
<dbReference type="EMBL" id="CP014671">
    <property type="protein sequence ID" value="ANX05497.1"/>
    <property type="molecule type" value="Genomic_DNA"/>
</dbReference>
<dbReference type="Gene3D" id="3.40.50.150">
    <property type="entry name" value="Vaccinia Virus protein VP39"/>
    <property type="match status" value="1"/>
</dbReference>
<proteinExistence type="predicted"/>
<reference evidence="3" key="1">
    <citation type="submission" date="2016-03" db="EMBL/GenBank/DDBJ databases">
        <title>Complete genome sequence of Solimmundus cernigliae, representing a novel lineage of polycyclic aromatic hydrocarbon degraders within the Gammaproteobacteria.</title>
        <authorList>
            <person name="Singleton D.R."/>
            <person name="Dickey A.N."/>
            <person name="Scholl E.H."/>
            <person name="Wright F.A."/>
            <person name="Aitken M.D."/>
        </authorList>
    </citation>
    <scope>NUCLEOTIDE SEQUENCE [LARGE SCALE GENOMIC DNA]</scope>
    <source>
        <strain evidence="3">TR3.2</strain>
    </source>
</reference>
<keyword evidence="2" id="KW-0808">Transferase</keyword>
<organism evidence="2 3">
    <name type="scientific">Immundisolibacter cernigliae</name>
    <dbReference type="NCBI Taxonomy" id="1810504"/>
    <lineage>
        <taxon>Bacteria</taxon>
        <taxon>Pseudomonadati</taxon>
        <taxon>Pseudomonadota</taxon>
        <taxon>Gammaproteobacteria</taxon>
        <taxon>Immundisolibacterales</taxon>
        <taxon>Immundisolibacteraceae</taxon>
        <taxon>Immundisolibacter</taxon>
    </lineage>
</organism>
<gene>
    <name evidence="2" type="ORF">PG2T_05095</name>
</gene>
<dbReference type="AlphaFoldDB" id="A0A1B1YXR6"/>
<name>A0A1B1YXR6_9GAMM</name>
<keyword evidence="2" id="KW-0489">Methyltransferase</keyword>
<dbReference type="InterPro" id="IPR029063">
    <property type="entry name" value="SAM-dependent_MTases_sf"/>
</dbReference>
<feature type="domain" description="Methyltransferase type 11" evidence="1">
    <location>
        <begin position="72"/>
        <end position="137"/>
    </location>
</feature>